<reference evidence="4 5" key="1">
    <citation type="submission" date="2016-11" db="EMBL/GenBank/DDBJ databases">
        <authorList>
            <person name="Jaros S."/>
            <person name="Januszkiewicz K."/>
            <person name="Wedrychowicz H."/>
        </authorList>
    </citation>
    <scope>NUCLEOTIDE SEQUENCE [LARGE SCALE GENOMIC DNA]</scope>
    <source>
        <strain evidence="4 5">DSM 15970</strain>
    </source>
</reference>
<accession>A0A1M6IF61</accession>
<dbReference type="OrthoDB" id="9805976at2"/>
<dbReference type="RefSeq" id="WP_073994043.1">
    <property type="nucleotide sequence ID" value="NZ_FQYT01000018.1"/>
</dbReference>
<dbReference type="SUPFAM" id="SSF52218">
    <property type="entry name" value="Flavoproteins"/>
    <property type="match status" value="1"/>
</dbReference>
<dbReference type="InterPro" id="IPR029039">
    <property type="entry name" value="Flavoprotein-like_sf"/>
</dbReference>
<keyword evidence="2" id="KW-0288">FMN</keyword>
<evidence type="ECO:0000313" key="4">
    <source>
        <dbReference type="EMBL" id="SHJ33065.1"/>
    </source>
</evidence>
<dbReference type="GO" id="GO:0016491">
    <property type="term" value="F:oxidoreductase activity"/>
    <property type="evidence" value="ECO:0007669"/>
    <property type="project" value="InterPro"/>
</dbReference>
<keyword evidence="5" id="KW-1185">Reference proteome</keyword>
<evidence type="ECO:0000256" key="1">
    <source>
        <dbReference type="ARBA" id="ARBA00022630"/>
    </source>
</evidence>
<dbReference type="PANTHER" id="PTHR43278">
    <property type="entry name" value="NAD(P)H-DEPENDENT FMN-CONTAINING OXIDOREDUCTASE YWQN-RELATED"/>
    <property type="match status" value="1"/>
</dbReference>
<gene>
    <name evidence="4" type="ORF">SAMN02745691_01750</name>
</gene>
<sequence>MKTLIFNGSPREKGDTVSLISEFLKHLDGEYKIVTAYDCNVAACIDCRWCWKNPGCFIQDGMQEIYDYVQECDNVLIASPLHFAEITGKLLSVGSRLQTYYSASYFRKEKPVAKAKKGGIILVSGGIRKLDAPLQSSRMLLEHMNARDVFPYVYGSDTNHGHPADKPEVLQQVKELAEFFNG</sequence>
<dbReference type="PANTHER" id="PTHR43278:SF2">
    <property type="entry name" value="IRON-SULFUR FLAVOPROTEIN"/>
    <property type="match status" value="1"/>
</dbReference>
<dbReference type="EMBL" id="FQYT01000018">
    <property type="protein sequence ID" value="SHJ33065.1"/>
    <property type="molecule type" value="Genomic_DNA"/>
</dbReference>
<evidence type="ECO:0000259" key="3">
    <source>
        <dbReference type="Pfam" id="PF03358"/>
    </source>
</evidence>
<name>A0A1M6IF61_9FIRM</name>
<dbReference type="Proteomes" id="UP000184342">
    <property type="component" value="Unassembled WGS sequence"/>
</dbReference>
<evidence type="ECO:0000256" key="2">
    <source>
        <dbReference type="ARBA" id="ARBA00022643"/>
    </source>
</evidence>
<organism evidence="4 5">
    <name type="scientific">Parasporobacterium paucivorans DSM 15970</name>
    <dbReference type="NCBI Taxonomy" id="1122934"/>
    <lineage>
        <taxon>Bacteria</taxon>
        <taxon>Bacillati</taxon>
        <taxon>Bacillota</taxon>
        <taxon>Clostridia</taxon>
        <taxon>Lachnospirales</taxon>
        <taxon>Lachnospiraceae</taxon>
        <taxon>Parasporobacterium</taxon>
    </lineage>
</organism>
<proteinExistence type="predicted"/>
<dbReference type="InterPro" id="IPR051796">
    <property type="entry name" value="ISF_SsuE-like"/>
</dbReference>
<keyword evidence="1" id="KW-0285">Flavoprotein</keyword>
<dbReference type="STRING" id="1122934.SAMN02745691_01750"/>
<dbReference type="Gene3D" id="3.40.50.360">
    <property type="match status" value="1"/>
</dbReference>
<dbReference type="Pfam" id="PF03358">
    <property type="entry name" value="FMN_red"/>
    <property type="match status" value="1"/>
</dbReference>
<evidence type="ECO:0000313" key="5">
    <source>
        <dbReference type="Proteomes" id="UP000184342"/>
    </source>
</evidence>
<dbReference type="InterPro" id="IPR005025">
    <property type="entry name" value="FMN_Rdtase-like_dom"/>
</dbReference>
<dbReference type="AlphaFoldDB" id="A0A1M6IF61"/>
<protein>
    <submittedName>
        <fullName evidence="4">NADPH-dependent FMN reductase</fullName>
    </submittedName>
</protein>
<feature type="domain" description="NADPH-dependent FMN reductase-like" evidence="3">
    <location>
        <begin position="1"/>
        <end position="154"/>
    </location>
</feature>